<feature type="signal peptide" evidence="1">
    <location>
        <begin position="1"/>
        <end position="32"/>
    </location>
</feature>
<dbReference type="AlphaFoldDB" id="A2C6A9"/>
<accession>A2C6A9</accession>
<dbReference type="KEGG" id="pmf:P9303_02641"/>
<dbReference type="BioCyc" id="PMAR59922:G1G80-254-MONOMER"/>
<protein>
    <submittedName>
        <fullName evidence="2">Possible Protein phosphatase 2C</fullName>
    </submittedName>
</protein>
<dbReference type="HOGENOM" id="CLU_1304361_0_0_3"/>
<keyword evidence="1" id="KW-0732">Signal</keyword>
<reference evidence="2 3" key="1">
    <citation type="journal article" date="2007" name="PLoS Genet.">
        <title>Patterns and implications of gene gain and loss in the evolution of Prochlorococcus.</title>
        <authorList>
            <person name="Kettler G.C."/>
            <person name="Martiny A.C."/>
            <person name="Huang K."/>
            <person name="Zucker J."/>
            <person name="Coleman M.L."/>
            <person name="Rodrigue S."/>
            <person name="Chen F."/>
            <person name="Lapidus A."/>
            <person name="Ferriera S."/>
            <person name="Johnson J."/>
            <person name="Steglich C."/>
            <person name="Church G.M."/>
            <person name="Richardson P."/>
            <person name="Chisholm S.W."/>
        </authorList>
    </citation>
    <scope>NUCLEOTIDE SEQUENCE [LARGE SCALE GENOMIC DNA]</scope>
    <source>
        <strain evidence="2 3">MIT 9303</strain>
    </source>
</reference>
<feature type="chain" id="PRO_5002642609" evidence="1">
    <location>
        <begin position="33"/>
        <end position="235"/>
    </location>
</feature>
<sequence>MDTYSQSSVFNRLAAGLLAGASLSVLAIPAQAGTNSPVRWNSGGAVWTTTSNDFETFLSTGETNLDRALDQGIDRSGWSADEIQQGMTKTYDVDVIDVTRFLYSDDGVVFLKNQTKSYFPYWKMTATAVQGLRAAIIADSADGSISSQGIMANLPVAFRLADTCGTFDGSQNVCADGKCQGDAQCTSLLSWYVFLPACVQANQLAPRWIYGGKTTGQTSSNDLSSYSSSPIRGLW</sequence>
<evidence type="ECO:0000256" key="1">
    <source>
        <dbReference type="SAM" id="SignalP"/>
    </source>
</evidence>
<name>A2C6A9_PROM3</name>
<evidence type="ECO:0000313" key="2">
    <source>
        <dbReference type="EMBL" id="ABM77019.1"/>
    </source>
</evidence>
<gene>
    <name evidence="2" type="ordered locus">P9303_02641</name>
</gene>
<dbReference type="Proteomes" id="UP000002274">
    <property type="component" value="Chromosome"/>
</dbReference>
<proteinExistence type="predicted"/>
<dbReference type="EMBL" id="CP000554">
    <property type="protein sequence ID" value="ABM77019.1"/>
    <property type="molecule type" value="Genomic_DNA"/>
</dbReference>
<organism evidence="2 3">
    <name type="scientific">Prochlorococcus marinus (strain MIT 9303)</name>
    <dbReference type="NCBI Taxonomy" id="59922"/>
    <lineage>
        <taxon>Bacteria</taxon>
        <taxon>Bacillati</taxon>
        <taxon>Cyanobacteriota</taxon>
        <taxon>Cyanophyceae</taxon>
        <taxon>Synechococcales</taxon>
        <taxon>Prochlorococcaceae</taxon>
        <taxon>Prochlorococcus</taxon>
    </lineage>
</organism>
<evidence type="ECO:0000313" key="3">
    <source>
        <dbReference type="Proteomes" id="UP000002274"/>
    </source>
</evidence>